<name>A0A2R6WY00_MARPO</name>
<dbReference type="Gramene" id="Mp3g20140.1">
    <property type="protein sequence ID" value="Mp3g20140.1.cds"/>
    <property type="gene ID" value="Mp3g20140"/>
</dbReference>
<dbReference type="EMBL" id="KZ772721">
    <property type="protein sequence ID" value="PTQ38719.1"/>
    <property type="molecule type" value="Genomic_DNA"/>
</dbReference>
<dbReference type="InterPro" id="IPR003593">
    <property type="entry name" value="AAA+_ATPase"/>
</dbReference>
<dbReference type="GO" id="GO:0006826">
    <property type="term" value="P:iron ion transport"/>
    <property type="evidence" value="ECO:0007669"/>
    <property type="project" value="UniProtKB-KW"/>
</dbReference>
<keyword evidence="11" id="KW-0406">Ion transport</keyword>
<keyword evidence="12" id="KW-0496">Mitochondrion</keyword>
<comment type="subunit">
    <text evidence="2">Homodimer.</text>
</comment>
<evidence type="ECO:0000256" key="8">
    <source>
        <dbReference type="ARBA" id="ARBA00022946"/>
    </source>
</evidence>
<dbReference type="InterPro" id="IPR039421">
    <property type="entry name" value="Type_1_exporter"/>
</dbReference>
<keyword evidence="9 16" id="KW-1133">Transmembrane helix</keyword>
<dbReference type="Pfam" id="PF00005">
    <property type="entry name" value="ABC_tran"/>
    <property type="match status" value="1"/>
</dbReference>
<keyword evidence="10" id="KW-0408">Iron</keyword>
<feature type="transmembrane region" description="Helical" evidence="16">
    <location>
        <begin position="447"/>
        <end position="468"/>
    </location>
</feature>
<keyword evidence="13 16" id="KW-0472">Membrane</keyword>
<comment type="similarity">
    <text evidence="14">Belongs to the ABC transporter superfamily. ABCB family. Heavy Metal importer (TC 3.A.1.210) subfamily.</text>
</comment>
<evidence type="ECO:0000256" key="9">
    <source>
        <dbReference type="ARBA" id="ARBA00022989"/>
    </source>
</evidence>
<evidence type="ECO:0000256" key="15">
    <source>
        <dbReference type="SAM" id="MobiDB-lite"/>
    </source>
</evidence>
<keyword evidence="5 16" id="KW-0812">Transmembrane</keyword>
<dbReference type="GO" id="GO:0005524">
    <property type="term" value="F:ATP binding"/>
    <property type="evidence" value="ECO:0007669"/>
    <property type="project" value="UniProtKB-KW"/>
</dbReference>
<evidence type="ECO:0000313" key="20">
    <source>
        <dbReference type="Proteomes" id="UP000244005"/>
    </source>
</evidence>
<dbReference type="InterPro" id="IPR036640">
    <property type="entry name" value="ABC1_TM_sf"/>
</dbReference>
<dbReference type="GO" id="GO:0055085">
    <property type="term" value="P:transmembrane transport"/>
    <property type="evidence" value="ECO:0000318"/>
    <property type="project" value="GO_Central"/>
</dbReference>
<dbReference type="InterPro" id="IPR011527">
    <property type="entry name" value="ABC1_TM_dom"/>
</dbReference>
<feature type="domain" description="ABC transporter" evidence="17">
    <location>
        <begin position="624"/>
        <end position="858"/>
    </location>
</feature>
<dbReference type="PANTHER" id="PTHR24221:SF402">
    <property type="entry name" value="IRON-SULFUR CLUSTERS TRANSPORTER ABCB7, MITOCHONDRIAL"/>
    <property type="match status" value="1"/>
</dbReference>
<evidence type="ECO:0000256" key="7">
    <source>
        <dbReference type="ARBA" id="ARBA00022840"/>
    </source>
</evidence>
<dbReference type="SMART" id="SM00382">
    <property type="entry name" value="AAA"/>
    <property type="match status" value="1"/>
</dbReference>
<dbReference type="GO" id="GO:0140359">
    <property type="term" value="F:ABC-type transporter activity"/>
    <property type="evidence" value="ECO:0007669"/>
    <property type="project" value="InterPro"/>
</dbReference>
<feature type="domain" description="ABC transmembrane type-1" evidence="18">
    <location>
        <begin position="289"/>
        <end position="590"/>
    </location>
</feature>
<dbReference type="GO" id="GO:0006879">
    <property type="term" value="P:intracellular iron ion homeostasis"/>
    <property type="evidence" value="ECO:0000318"/>
    <property type="project" value="GO_Central"/>
</dbReference>
<dbReference type="SUPFAM" id="SSF52540">
    <property type="entry name" value="P-loop containing nucleoside triphosphate hydrolases"/>
    <property type="match status" value="1"/>
</dbReference>
<proteinExistence type="inferred from homology"/>
<dbReference type="FunFam" id="1.20.1560.10:FF:000004">
    <property type="entry name" value="ATP-binding cassette sub-family B member 7"/>
    <property type="match status" value="1"/>
</dbReference>
<evidence type="ECO:0000256" key="1">
    <source>
        <dbReference type="ARBA" id="ARBA00004448"/>
    </source>
</evidence>
<evidence type="ECO:0000256" key="11">
    <source>
        <dbReference type="ARBA" id="ARBA00023065"/>
    </source>
</evidence>
<dbReference type="InterPro" id="IPR017871">
    <property type="entry name" value="ABC_transporter-like_CS"/>
</dbReference>
<keyword evidence="7" id="KW-0067">ATP-binding</keyword>
<evidence type="ECO:0000256" key="13">
    <source>
        <dbReference type="ARBA" id="ARBA00023136"/>
    </source>
</evidence>
<evidence type="ECO:0000256" key="4">
    <source>
        <dbReference type="ARBA" id="ARBA00022496"/>
    </source>
</evidence>
<evidence type="ECO:0008006" key="21">
    <source>
        <dbReference type="Google" id="ProtNLM"/>
    </source>
</evidence>
<protein>
    <recommendedName>
        <fullName evidence="21">ABC transporter B family member 25, mitochondrial</fullName>
    </recommendedName>
</protein>
<dbReference type="Pfam" id="PF00664">
    <property type="entry name" value="ABC_membrane"/>
    <property type="match status" value="1"/>
</dbReference>
<feature type="transmembrane region" description="Helical" evidence="16">
    <location>
        <begin position="413"/>
        <end position="441"/>
    </location>
</feature>
<keyword evidence="8" id="KW-0809">Transit peptide</keyword>
<evidence type="ECO:0000256" key="3">
    <source>
        <dbReference type="ARBA" id="ARBA00022448"/>
    </source>
</evidence>
<dbReference type="CDD" id="cd03253">
    <property type="entry name" value="ABCC_ATM1_transporter"/>
    <property type="match status" value="1"/>
</dbReference>
<dbReference type="SUPFAM" id="SSF90123">
    <property type="entry name" value="ABC transporter transmembrane region"/>
    <property type="match status" value="1"/>
</dbReference>
<evidence type="ECO:0000259" key="17">
    <source>
        <dbReference type="PROSITE" id="PS50893"/>
    </source>
</evidence>
<dbReference type="Gene3D" id="1.20.1560.10">
    <property type="entry name" value="ABC transporter type 1, transmembrane domain"/>
    <property type="match status" value="1"/>
</dbReference>
<evidence type="ECO:0000259" key="18">
    <source>
        <dbReference type="PROSITE" id="PS50929"/>
    </source>
</evidence>
<keyword evidence="20" id="KW-1185">Reference proteome</keyword>
<evidence type="ECO:0000313" key="19">
    <source>
        <dbReference type="EMBL" id="PTQ38719.1"/>
    </source>
</evidence>
<feature type="region of interest" description="Disordered" evidence="15">
    <location>
        <begin position="80"/>
        <end position="100"/>
    </location>
</feature>
<feature type="compositionally biased region" description="Polar residues" evidence="15">
    <location>
        <begin position="81"/>
        <end position="93"/>
    </location>
</feature>
<dbReference type="CDD" id="cd18582">
    <property type="entry name" value="ABC_6TM_ATM1_ABCB7"/>
    <property type="match status" value="1"/>
</dbReference>
<dbReference type="Gene3D" id="3.40.50.300">
    <property type="entry name" value="P-loop containing nucleotide triphosphate hydrolases"/>
    <property type="match status" value="1"/>
</dbReference>
<evidence type="ECO:0000256" key="16">
    <source>
        <dbReference type="SAM" id="Phobius"/>
    </source>
</evidence>
<dbReference type="InterPro" id="IPR003439">
    <property type="entry name" value="ABC_transporter-like_ATP-bd"/>
</dbReference>
<dbReference type="GO" id="GO:0042626">
    <property type="term" value="F:ATPase-coupled transmembrane transporter activity"/>
    <property type="evidence" value="ECO:0000318"/>
    <property type="project" value="GO_Central"/>
</dbReference>
<dbReference type="InterPro" id="IPR027417">
    <property type="entry name" value="P-loop_NTPase"/>
</dbReference>
<dbReference type="AlphaFoldDB" id="A0A2R6WY00"/>
<gene>
    <name evidence="19" type="ORF">MARPO_0049s0019</name>
</gene>
<feature type="transmembrane region" description="Helical" evidence="16">
    <location>
        <begin position="335"/>
        <end position="353"/>
    </location>
</feature>
<comment type="subcellular location">
    <subcellularLocation>
        <location evidence="1">Mitochondrion inner membrane</location>
        <topology evidence="1">Multi-pass membrane protein</topology>
    </subcellularLocation>
</comment>
<reference evidence="20" key="1">
    <citation type="journal article" date="2017" name="Cell">
        <title>Insights into land plant evolution garnered from the Marchantia polymorpha genome.</title>
        <authorList>
            <person name="Bowman J.L."/>
            <person name="Kohchi T."/>
            <person name="Yamato K.T."/>
            <person name="Jenkins J."/>
            <person name="Shu S."/>
            <person name="Ishizaki K."/>
            <person name="Yamaoka S."/>
            <person name="Nishihama R."/>
            <person name="Nakamura Y."/>
            <person name="Berger F."/>
            <person name="Adam C."/>
            <person name="Aki S.S."/>
            <person name="Althoff F."/>
            <person name="Araki T."/>
            <person name="Arteaga-Vazquez M.A."/>
            <person name="Balasubrmanian S."/>
            <person name="Barry K."/>
            <person name="Bauer D."/>
            <person name="Boehm C.R."/>
            <person name="Briginshaw L."/>
            <person name="Caballero-Perez J."/>
            <person name="Catarino B."/>
            <person name="Chen F."/>
            <person name="Chiyoda S."/>
            <person name="Chovatia M."/>
            <person name="Davies K.M."/>
            <person name="Delmans M."/>
            <person name="Demura T."/>
            <person name="Dierschke T."/>
            <person name="Dolan L."/>
            <person name="Dorantes-Acosta A.E."/>
            <person name="Eklund D.M."/>
            <person name="Florent S.N."/>
            <person name="Flores-Sandoval E."/>
            <person name="Fujiyama A."/>
            <person name="Fukuzawa H."/>
            <person name="Galik B."/>
            <person name="Grimanelli D."/>
            <person name="Grimwood J."/>
            <person name="Grossniklaus U."/>
            <person name="Hamada T."/>
            <person name="Haseloff J."/>
            <person name="Hetherington A.J."/>
            <person name="Higo A."/>
            <person name="Hirakawa Y."/>
            <person name="Hundley H.N."/>
            <person name="Ikeda Y."/>
            <person name="Inoue K."/>
            <person name="Inoue S.I."/>
            <person name="Ishida S."/>
            <person name="Jia Q."/>
            <person name="Kakita M."/>
            <person name="Kanazawa T."/>
            <person name="Kawai Y."/>
            <person name="Kawashima T."/>
            <person name="Kennedy M."/>
            <person name="Kinose K."/>
            <person name="Kinoshita T."/>
            <person name="Kohara Y."/>
            <person name="Koide E."/>
            <person name="Komatsu K."/>
            <person name="Kopischke S."/>
            <person name="Kubo M."/>
            <person name="Kyozuka J."/>
            <person name="Lagercrantz U."/>
            <person name="Lin S.S."/>
            <person name="Lindquist E."/>
            <person name="Lipzen A.M."/>
            <person name="Lu C.W."/>
            <person name="De Luna E."/>
            <person name="Martienssen R.A."/>
            <person name="Minamino N."/>
            <person name="Mizutani M."/>
            <person name="Mizutani M."/>
            <person name="Mochizuki N."/>
            <person name="Monte I."/>
            <person name="Mosher R."/>
            <person name="Nagasaki H."/>
            <person name="Nakagami H."/>
            <person name="Naramoto S."/>
            <person name="Nishitani K."/>
            <person name="Ohtani M."/>
            <person name="Okamoto T."/>
            <person name="Okumura M."/>
            <person name="Phillips J."/>
            <person name="Pollak B."/>
            <person name="Reinders A."/>
            <person name="Rovekamp M."/>
            <person name="Sano R."/>
            <person name="Sawa S."/>
            <person name="Schmid M.W."/>
            <person name="Shirakawa M."/>
            <person name="Solano R."/>
            <person name="Spunde A."/>
            <person name="Suetsugu N."/>
            <person name="Sugano S."/>
            <person name="Sugiyama A."/>
            <person name="Sun R."/>
            <person name="Suzuki Y."/>
            <person name="Takenaka M."/>
            <person name="Takezawa D."/>
            <person name="Tomogane H."/>
            <person name="Tsuzuki M."/>
            <person name="Ueda T."/>
            <person name="Umeda M."/>
            <person name="Ward J.M."/>
            <person name="Watanabe Y."/>
            <person name="Yazaki K."/>
            <person name="Yokoyama R."/>
            <person name="Yoshitake Y."/>
            <person name="Yotsui I."/>
            <person name="Zachgo S."/>
            <person name="Schmutz J."/>
        </authorList>
    </citation>
    <scope>NUCLEOTIDE SEQUENCE [LARGE SCALE GENOMIC DNA]</scope>
    <source>
        <strain evidence="20">Tak-1</strain>
    </source>
</reference>
<dbReference type="OMA" id="ITEYNIL"/>
<dbReference type="FunFam" id="3.40.50.300:FF:001038">
    <property type="entry name" value="ABC transporter B family member 25"/>
    <property type="match status" value="1"/>
</dbReference>
<dbReference type="GO" id="GO:0016887">
    <property type="term" value="F:ATP hydrolysis activity"/>
    <property type="evidence" value="ECO:0007669"/>
    <property type="project" value="InterPro"/>
</dbReference>
<dbReference type="PROSITE" id="PS00211">
    <property type="entry name" value="ABC_TRANSPORTER_1"/>
    <property type="match status" value="1"/>
</dbReference>
<keyword evidence="6" id="KW-0547">Nucleotide-binding</keyword>
<evidence type="ECO:0000256" key="6">
    <source>
        <dbReference type="ARBA" id="ARBA00022741"/>
    </source>
</evidence>
<evidence type="ECO:0000256" key="14">
    <source>
        <dbReference type="ARBA" id="ARBA00024363"/>
    </source>
</evidence>
<dbReference type="OrthoDB" id="6500128at2759"/>
<keyword evidence="3" id="KW-0813">Transport</keyword>
<evidence type="ECO:0000256" key="12">
    <source>
        <dbReference type="ARBA" id="ARBA00023128"/>
    </source>
</evidence>
<dbReference type="Proteomes" id="UP000244005">
    <property type="component" value="Unassembled WGS sequence"/>
</dbReference>
<dbReference type="PANTHER" id="PTHR24221">
    <property type="entry name" value="ATP-BINDING CASSETTE SUB-FAMILY B"/>
    <property type="match status" value="1"/>
</dbReference>
<sequence>MGIAEYRTVSRRIRSSAPGIADLLLEKQRLLLQQQGDKLLQLDVITRNLHSSEICLKHYSGFFGGWKWSSRSSGGSAILLQKNSSRAGGSSSVRDGPKGRGEKRLLLFKKGIGATNLDGQRTVRRARPWISQGRGGPESFQDVGRLPYGPSSGALIEGRGLAVRYLEDADSRRENDRLAGEAGFVAGDHGEEKQSGANVSTFQSGTGFSTANYSPRSPFSTFATSALLLNSQSRAASTSTGSDIAAKKPVNNPAKVAEEDEVIADMRILRTLSSYLWPKENPEFRRRVLVALGLLIGSKVLNVQVPFLFKHAIDSLSTAVGATGATAAASMGNPMILAALGTPAAVLLGYGIARAGASACNELRNAVFAKVAQGTIRTVARKVFLHLHNLDLTYHLSRQTGALNRTIDRGTRAINFILTSMVFNVVPTILEISMVAGILAYKFGAPFAWLTSFTVAAYTAFTLSVTQWRTKFRQDMNKADNAASSRATDSLINYETVKYFNNELHEARLYDQHLQKYEDAALKTQTSLSALNFGQNAIFSAALSTAMVMCAQGITSGEMTIGDLVMVNGLLFQLSLPLNFLGTVYRETRQSLIDMQQMFSLLEVKPSISDSPDAKPLQLHGGNISFDNVHFGYVSDRPILGGVSFDVPAGKSVAIVGTSGSGKSTILRLIYRFFDCQSGSVRVDGQDLKDVTLDSLRKCIAVVPQDTVLFNDTIYYNIHYGNMAATEEEVYKAAKQAAIHDVIMGFPEQYRTRVGERGLKLSGGEKQRVALARAFLKAPPILLCDEATSALDSTTEAEILGALRSLAQNRTAVFIAHRLTTAMNCDEIVVLENGHVVERGPHDVLLELGGRYAQLWNQQNSTEGDDL</sequence>
<evidence type="ECO:0000256" key="10">
    <source>
        <dbReference type="ARBA" id="ARBA00023004"/>
    </source>
</evidence>
<organism evidence="19 20">
    <name type="scientific">Marchantia polymorpha</name>
    <name type="common">Common liverwort</name>
    <name type="synonym">Marchantia aquatica</name>
    <dbReference type="NCBI Taxonomy" id="3197"/>
    <lineage>
        <taxon>Eukaryota</taxon>
        <taxon>Viridiplantae</taxon>
        <taxon>Streptophyta</taxon>
        <taxon>Embryophyta</taxon>
        <taxon>Marchantiophyta</taxon>
        <taxon>Marchantiopsida</taxon>
        <taxon>Marchantiidae</taxon>
        <taxon>Marchantiales</taxon>
        <taxon>Marchantiaceae</taxon>
        <taxon>Marchantia</taxon>
    </lineage>
</organism>
<keyword evidence="4" id="KW-0410">Iron transport</keyword>
<evidence type="ECO:0000256" key="5">
    <source>
        <dbReference type="ARBA" id="ARBA00022692"/>
    </source>
</evidence>
<accession>A0A2R6WY00</accession>
<dbReference type="GO" id="GO:0005743">
    <property type="term" value="C:mitochondrial inner membrane"/>
    <property type="evidence" value="ECO:0000318"/>
    <property type="project" value="GO_Central"/>
</dbReference>
<dbReference type="PROSITE" id="PS50893">
    <property type="entry name" value="ABC_TRANSPORTER_2"/>
    <property type="match status" value="1"/>
</dbReference>
<dbReference type="PROSITE" id="PS50929">
    <property type="entry name" value="ABC_TM1F"/>
    <property type="match status" value="1"/>
</dbReference>
<evidence type="ECO:0000256" key="2">
    <source>
        <dbReference type="ARBA" id="ARBA00011738"/>
    </source>
</evidence>